<dbReference type="AlphaFoldDB" id="A0A0G2ZEE2"/>
<evidence type="ECO:0000256" key="1">
    <source>
        <dbReference type="ARBA" id="ARBA00001947"/>
    </source>
</evidence>
<evidence type="ECO:0000256" key="13">
    <source>
        <dbReference type="PIRSR" id="PIRSR606262-3"/>
    </source>
</evidence>
<dbReference type="InterPro" id="IPR050202">
    <property type="entry name" value="Cyt/Deoxycyt_deaminase"/>
</dbReference>
<dbReference type="EMBL" id="CP011232">
    <property type="protein sequence ID" value="AKI97218.1"/>
    <property type="molecule type" value="Genomic_DNA"/>
</dbReference>
<dbReference type="PANTHER" id="PTHR11644:SF2">
    <property type="entry name" value="CYTIDINE DEAMINASE"/>
    <property type="match status" value="1"/>
</dbReference>
<dbReference type="PATRIC" id="fig|1330330.3.peg.934"/>
<dbReference type="NCBIfam" id="NF004064">
    <property type="entry name" value="PRK05578.1"/>
    <property type="match status" value="1"/>
</dbReference>
<keyword evidence="17" id="KW-1185">Reference proteome</keyword>
<evidence type="ECO:0000256" key="10">
    <source>
        <dbReference type="ARBA" id="ARBA00049252"/>
    </source>
</evidence>
<evidence type="ECO:0000256" key="3">
    <source>
        <dbReference type="ARBA" id="ARBA00006576"/>
    </source>
</evidence>
<feature type="binding site" evidence="13">
    <location>
        <position position="57"/>
    </location>
    <ligand>
        <name>Zn(2+)</name>
        <dbReference type="ChEBI" id="CHEBI:29105"/>
        <note>catalytic</note>
    </ligand>
</feature>
<dbReference type="SUPFAM" id="SSF53927">
    <property type="entry name" value="Cytidine deaminase-like"/>
    <property type="match status" value="1"/>
</dbReference>
<evidence type="ECO:0000256" key="7">
    <source>
        <dbReference type="ARBA" id="ARBA00022801"/>
    </source>
</evidence>
<organism evidence="16 17">
    <name type="scientific">Kosmotoga pacifica</name>
    <dbReference type="NCBI Taxonomy" id="1330330"/>
    <lineage>
        <taxon>Bacteria</taxon>
        <taxon>Thermotogati</taxon>
        <taxon>Thermotogota</taxon>
        <taxon>Thermotogae</taxon>
        <taxon>Kosmotogales</taxon>
        <taxon>Kosmotogaceae</taxon>
        <taxon>Kosmotoga</taxon>
    </lineage>
</organism>
<dbReference type="FunFam" id="3.40.140.10:FF:000008">
    <property type="entry name" value="Cytidine deaminase"/>
    <property type="match status" value="1"/>
</dbReference>
<dbReference type="GO" id="GO:0055086">
    <property type="term" value="P:nucleobase-containing small molecule metabolic process"/>
    <property type="evidence" value="ECO:0007669"/>
    <property type="project" value="UniProtKB-ARBA"/>
</dbReference>
<evidence type="ECO:0000313" key="16">
    <source>
        <dbReference type="EMBL" id="AKI97218.1"/>
    </source>
</evidence>
<comment type="function">
    <text evidence="2 14">This enzyme scavenges exogenous and endogenous cytidine and 2'-deoxycytidine for UMP synthesis.</text>
</comment>
<comment type="similarity">
    <text evidence="3 14">Belongs to the cytidine and deoxycytidylate deaminase family.</text>
</comment>
<accession>A0A0G2ZEE2</accession>
<evidence type="ECO:0000313" key="17">
    <source>
        <dbReference type="Proteomes" id="UP000035159"/>
    </source>
</evidence>
<reference evidence="16 17" key="1">
    <citation type="submission" date="2015-04" db="EMBL/GenBank/DDBJ databases">
        <title>Complete Genome Sequence of Kosmotoga pacifica SLHLJ1.</title>
        <authorList>
            <person name="Jiang L.J."/>
            <person name="Shao Z.Z."/>
            <person name="Jebbar M."/>
        </authorList>
    </citation>
    <scope>NUCLEOTIDE SEQUENCE [LARGE SCALE GENOMIC DNA]</scope>
    <source>
        <strain evidence="16 17">SLHLJ1</strain>
    </source>
</reference>
<dbReference type="STRING" id="1330330.IX53_04645"/>
<protein>
    <recommendedName>
        <fullName evidence="5 14">Cytidine deaminase</fullName>
        <ecNumber evidence="4 14">3.5.4.5</ecNumber>
    </recommendedName>
    <alternativeName>
        <fullName evidence="9 14">Cytidine aminohydrolase</fullName>
    </alternativeName>
</protein>
<evidence type="ECO:0000256" key="4">
    <source>
        <dbReference type="ARBA" id="ARBA00012783"/>
    </source>
</evidence>
<comment type="catalytic activity">
    <reaction evidence="10 14">
        <text>2'-deoxycytidine + H2O + H(+) = 2'-deoxyuridine + NH4(+)</text>
        <dbReference type="Rhea" id="RHEA:13433"/>
        <dbReference type="ChEBI" id="CHEBI:15377"/>
        <dbReference type="ChEBI" id="CHEBI:15378"/>
        <dbReference type="ChEBI" id="CHEBI:15698"/>
        <dbReference type="ChEBI" id="CHEBI:16450"/>
        <dbReference type="ChEBI" id="CHEBI:28938"/>
        <dbReference type="EC" id="3.5.4.5"/>
    </reaction>
</comment>
<evidence type="ECO:0000256" key="6">
    <source>
        <dbReference type="ARBA" id="ARBA00022723"/>
    </source>
</evidence>
<dbReference type="Pfam" id="PF00383">
    <property type="entry name" value="dCMP_cyt_deam_1"/>
    <property type="match status" value="1"/>
</dbReference>
<dbReference type="OrthoDB" id="9795347at2"/>
<feature type="active site" description="Proton donor" evidence="12">
    <location>
        <position position="59"/>
    </location>
</feature>
<dbReference type="Gene3D" id="3.40.140.10">
    <property type="entry name" value="Cytidine Deaminase, domain 2"/>
    <property type="match status" value="1"/>
</dbReference>
<dbReference type="GO" id="GO:0004126">
    <property type="term" value="F:cytidine deaminase activity"/>
    <property type="evidence" value="ECO:0007669"/>
    <property type="project" value="UniProtKB-UniRule"/>
</dbReference>
<comment type="catalytic activity">
    <reaction evidence="11 14">
        <text>cytidine + H2O + H(+) = uridine + NH4(+)</text>
        <dbReference type="Rhea" id="RHEA:16069"/>
        <dbReference type="ChEBI" id="CHEBI:15377"/>
        <dbReference type="ChEBI" id="CHEBI:15378"/>
        <dbReference type="ChEBI" id="CHEBI:16704"/>
        <dbReference type="ChEBI" id="CHEBI:17562"/>
        <dbReference type="ChEBI" id="CHEBI:28938"/>
        <dbReference type="EC" id="3.5.4.5"/>
    </reaction>
</comment>
<dbReference type="InterPro" id="IPR006262">
    <property type="entry name" value="Cyt_deam_tetra"/>
</dbReference>
<gene>
    <name evidence="16" type="ORF">IX53_04645</name>
</gene>
<keyword evidence="7 14" id="KW-0378">Hydrolase</keyword>
<dbReference type="EC" id="3.5.4.5" evidence="4 14"/>
<feature type="binding site" evidence="13">
    <location>
        <position position="93"/>
    </location>
    <ligand>
        <name>Zn(2+)</name>
        <dbReference type="ChEBI" id="CHEBI:29105"/>
        <note>catalytic</note>
    </ligand>
</feature>
<keyword evidence="8 13" id="KW-0862">Zinc</keyword>
<evidence type="ECO:0000259" key="15">
    <source>
        <dbReference type="PROSITE" id="PS51747"/>
    </source>
</evidence>
<dbReference type="GO" id="GO:0042802">
    <property type="term" value="F:identical protein binding"/>
    <property type="evidence" value="ECO:0007669"/>
    <property type="project" value="UniProtKB-ARBA"/>
</dbReference>
<dbReference type="InterPro" id="IPR016193">
    <property type="entry name" value="Cytidine_deaminase-like"/>
</dbReference>
<dbReference type="GO" id="GO:0072527">
    <property type="term" value="P:pyrimidine-containing compound metabolic process"/>
    <property type="evidence" value="ECO:0007669"/>
    <property type="project" value="UniProtKB-ARBA"/>
</dbReference>
<evidence type="ECO:0000256" key="11">
    <source>
        <dbReference type="ARBA" id="ARBA00049558"/>
    </source>
</evidence>
<dbReference type="RefSeq" id="WP_047754352.1">
    <property type="nucleotide sequence ID" value="NZ_CAJUHA010000008.1"/>
</dbReference>
<proteinExistence type="inferred from homology"/>
<dbReference type="GO" id="GO:0008270">
    <property type="term" value="F:zinc ion binding"/>
    <property type="evidence" value="ECO:0007669"/>
    <property type="project" value="UniProtKB-UniRule"/>
</dbReference>
<evidence type="ECO:0000256" key="5">
    <source>
        <dbReference type="ARBA" id="ARBA00018266"/>
    </source>
</evidence>
<name>A0A0G2ZEE2_9BACT</name>
<evidence type="ECO:0000256" key="12">
    <source>
        <dbReference type="PIRSR" id="PIRSR606262-1"/>
    </source>
</evidence>
<feature type="domain" description="CMP/dCMP-type deaminase" evidence="15">
    <location>
        <begin position="5"/>
        <end position="129"/>
    </location>
</feature>
<dbReference type="Proteomes" id="UP000035159">
    <property type="component" value="Chromosome"/>
</dbReference>
<dbReference type="PROSITE" id="PS00903">
    <property type="entry name" value="CYT_DCMP_DEAMINASES_1"/>
    <property type="match status" value="1"/>
</dbReference>
<dbReference type="KEGG" id="kpf:IX53_04645"/>
<evidence type="ECO:0000256" key="2">
    <source>
        <dbReference type="ARBA" id="ARBA00003949"/>
    </source>
</evidence>
<dbReference type="PROSITE" id="PS51747">
    <property type="entry name" value="CYT_DCMP_DEAMINASES_2"/>
    <property type="match status" value="1"/>
</dbReference>
<keyword evidence="6 13" id="KW-0479">Metal-binding</keyword>
<dbReference type="CDD" id="cd01283">
    <property type="entry name" value="cytidine_deaminase"/>
    <property type="match status" value="1"/>
</dbReference>
<sequence>MLKEMEKRTLIEKALEAKRNSYSPYSKFAVGAALLTEDGEIFQGANVENASIGLTICAERSAIVSAVSHGKTKFRAIAIVGSQKSPTPPCGACRQFMAEFGDFTVLLIGENEILETTVFELLPLQFNLEGE</sequence>
<comment type="cofactor">
    <cofactor evidence="1 13 14">
        <name>Zn(2+)</name>
        <dbReference type="ChEBI" id="CHEBI:29105"/>
    </cofactor>
</comment>
<feature type="binding site" evidence="13">
    <location>
        <position position="90"/>
    </location>
    <ligand>
        <name>Zn(2+)</name>
        <dbReference type="ChEBI" id="CHEBI:29105"/>
        <note>catalytic</note>
    </ligand>
</feature>
<dbReference type="InterPro" id="IPR002125">
    <property type="entry name" value="CMP_dCMP_dom"/>
</dbReference>
<dbReference type="InterPro" id="IPR016192">
    <property type="entry name" value="APOBEC/CMP_deaminase_Zn-bd"/>
</dbReference>
<evidence type="ECO:0000256" key="8">
    <source>
        <dbReference type="ARBA" id="ARBA00022833"/>
    </source>
</evidence>
<dbReference type="NCBIfam" id="TIGR01354">
    <property type="entry name" value="cyt_deam_tetra"/>
    <property type="match status" value="1"/>
</dbReference>
<dbReference type="PANTHER" id="PTHR11644">
    <property type="entry name" value="CYTIDINE DEAMINASE"/>
    <property type="match status" value="1"/>
</dbReference>
<evidence type="ECO:0000256" key="14">
    <source>
        <dbReference type="RuleBase" id="RU364006"/>
    </source>
</evidence>
<evidence type="ECO:0000256" key="9">
    <source>
        <dbReference type="ARBA" id="ARBA00032005"/>
    </source>
</evidence>
<dbReference type="GO" id="GO:0005829">
    <property type="term" value="C:cytosol"/>
    <property type="evidence" value="ECO:0007669"/>
    <property type="project" value="TreeGrafter"/>
</dbReference>